<feature type="region of interest" description="Disordered" evidence="1">
    <location>
        <begin position="28"/>
        <end position="57"/>
    </location>
</feature>
<evidence type="ECO:0000313" key="3">
    <source>
        <dbReference type="Proteomes" id="UP000467841"/>
    </source>
</evidence>
<proteinExistence type="predicted"/>
<name>A0A6D2HQI0_9BRAS</name>
<evidence type="ECO:0000313" key="2">
    <source>
        <dbReference type="EMBL" id="CAA7016319.1"/>
    </source>
</evidence>
<accession>A0A6D2HQI0</accession>
<evidence type="ECO:0000256" key="1">
    <source>
        <dbReference type="SAM" id="MobiDB-lite"/>
    </source>
</evidence>
<sequence>MVSLRLSSCEPLGALDDCFSSDCLFSDSIHSKSSPRKSSSNKSSLSPFSSFTPCSSFSSSWRAPIMMSSFDDFGFWSSSIREGNWFSSGGMMWVTSLSVCKVMFLPASQR</sequence>
<keyword evidence="3" id="KW-1185">Reference proteome</keyword>
<comment type="caution">
    <text evidence="2">The sequence shown here is derived from an EMBL/GenBank/DDBJ whole genome shotgun (WGS) entry which is preliminary data.</text>
</comment>
<dbReference type="AlphaFoldDB" id="A0A6D2HQI0"/>
<dbReference type="EMBL" id="CACVBM020000222">
    <property type="protein sequence ID" value="CAA7016319.1"/>
    <property type="molecule type" value="Genomic_DNA"/>
</dbReference>
<dbReference type="Proteomes" id="UP000467841">
    <property type="component" value="Unassembled WGS sequence"/>
</dbReference>
<protein>
    <submittedName>
        <fullName evidence="2">Uncharacterized protein</fullName>
    </submittedName>
</protein>
<organism evidence="2 3">
    <name type="scientific">Microthlaspi erraticum</name>
    <dbReference type="NCBI Taxonomy" id="1685480"/>
    <lineage>
        <taxon>Eukaryota</taxon>
        <taxon>Viridiplantae</taxon>
        <taxon>Streptophyta</taxon>
        <taxon>Embryophyta</taxon>
        <taxon>Tracheophyta</taxon>
        <taxon>Spermatophyta</taxon>
        <taxon>Magnoliopsida</taxon>
        <taxon>eudicotyledons</taxon>
        <taxon>Gunneridae</taxon>
        <taxon>Pentapetalae</taxon>
        <taxon>rosids</taxon>
        <taxon>malvids</taxon>
        <taxon>Brassicales</taxon>
        <taxon>Brassicaceae</taxon>
        <taxon>Coluteocarpeae</taxon>
        <taxon>Microthlaspi</taxon>
    </lineage>
</organism>
<gene>
    <name evidence="2" type="ORF">MERR_LOCUS3554</name>
</gene>
<reference evidence="2" key="1">
    <citation type="submission" date="2020-01" db="EMBL/GenBank/DDBJ databases">
        <authorList>
            <person name="Mishra B."/>
        </authorList>
    </citation>
    <scope>NUCLEOTIDE SEQUENCE [LARGE SCALE GENOMIC DNA]</scope>
</reference>